<dbReference type="InterPro" id="IPR000873">
    <property type="entry name" value="AMP-dep_synth/lig_dom"/>
</dbReference>
<feature type="domain" description="AMP-dependent synthetase/ligase" evidence="5">
    <location>
        <begin position="87"/>
        <end position="431"/>
    </location>
</feature>
<dbReference type="InterPro" id="IPR045851">
    <property type="entry name" value="AMP-bd_C_sf"/>
</dbReference>
<keyword evidence="2" id="KW-0436">Ligase</keyword>
<evidence type="ECO:0000313" key="8">
    <source>
        <dbReference type="Proteomes" id="UP000077266"/>
    </source>
</evidence>
<dbReference type="STRING" id="1314781.A0A165DCX4"/>
<keyword evidence="4" id="KW-0472">Membrane</keyword>
<comment type="similarity">
    <text evidence="1">Belongs to the ATP-dependent AMP-binding enzyme family.</text>
</comment>
<dbReference type="Pfam" id="PF13193">
    <property type="entry name" value="AMP-binding_C"/>
    <property type="match status" value="1"/>
</dbReference>
<dbReference type="Proteomes" id="UP000077266">
    <property type="component" value="Unassembled WGS sequence"/>
</dbReference>
<evidence type="ECO:0000256" key="1">
    <source>
        <dbReference type="ARBA" id="ARBA00006432"/>
    </source>
</evidence>
<proteinExistence type="inferred from homology"/>
<keyword evidence="4" id="KW-0812">Transmembrane</keyword>
<protein>
    <submittedName>
        <fullName evidence="7">AMP binding protein</fullName>
    </submittedName>
</protein>
<sequence>MKVYESTYPAVELPRCSIFSLVFPTLDRHHPDSPVFIDAPTGYVIRRADLRRLSLSLAYGVTHFVPPAAASRGFFSSVVSKRHGLPLQQGQVALIFMPNGIAYPIVFYGLQAAGVRTTLANASYTPRELAHQLRDSAAEVAFVHPTLLPTLEKAWRELGVDLEQARARTVVVDWEPWNAPPTQATSAGWISINSLLSMGTLAKEVLFDGDKSNETAMLCYSSGTTGLAKGVESTHYNITSLVTIHKSLLEYSPNDVILGVLPFYHIFAAVLLTIYWPVYNCPVVIQGPFTPDSFCANIARYRVTGSLVVPPILLALAKHPAPEQHDMTSLRRAISGAAPLSEALMNAVIGRLEKLGCKDLVISQGYGLTETSPTVFCVPDHLSRKIVGSCGLLLSNLQVRIVQDGPGDKDAPEGEPGELWVRGPTVMKGYLNNPKATKDVITKDGFFKTGDIAVRHPDGHYYIVDRKKELIKYKGFQVPPADLEAVLITHPDIADAAVIGVYSTEQETELPRAYVVHAKGLGFFKSPEEKTKFETEIANWVARKVAKHKQVRGGVVVIDAIPKSAAGKILRRQLKDKVKEETGRDPLTGQPVRAKAKL</sequence>
<dbReference type="PANTHER" id="PTHR24096:SF149">
    <property type="entry name" value="AMP-BINDING DOMAIN-CONTAINING PROTEIN-RELATED"/>
    <property type="match status" value="1"/>
</dbReference>
<dbReference type="InterPro" id="IPR042099">
    <property type="entry name" value="ANL_N_sf"/>
</dbReference>
<feature type="transmembrane region" description="Helical" evidence="4">
    <location>
        <begin position="256"/>
        <end position="276"/>
    </location>
</feature>
<name>A0A165DCX4_EXIGL</name>
<evidence type="ECO:0000256" key="2">
    <source>
        <dbReference type="ARBA" id="ARBA00022598"/>
    </source>
</evidence>
<dbReference type="Gene3D" id="3.40.50.12780">
    <property type="entry name" value="N-terminal domain of ligase-like"/>
    <property type="match status" value="1"/>
</dbReference>
<organism evidence="7 8">
    <name type="scientific">Exidia glandulosa HHB12029</name>
    <dbReference type="NCBI Taxonomy" id="1314781"/>
    <lineage>
        <taxon>Eukaryota</taxon>
        <taxon>Fungi</taxon>
        <taxon>Dikarya</taxon>
        <taxon>Basidiomycota</taxon>
        <taxon>Agaricomycotina</taxon>
        <taxon>Agaricomycetes</taxon>
        <taxon>Auriculariales</taxon>
        <taxon>Exidiaceae</taxon>
        <taxon>Exidia</taxon>
    </lineage>
</organism>
<dbReference type="InterPro" id="IPR020845">
    <property type="entry name" value="AMP-binding_CS"/>
</dbReference>
<dbReference type="SUPFAM" id="SSF56801">
    <property type="entry name" value="Acetyl-CoA synthetase-like"/>
    <property type="match status" value="1"/>
</dbReference>
<dbReference type="Pfam" id="PF00501">
    <property type="entry name" value="AMP-binding"/>
    <property type="match status" value="1"/>
</dbReference>
<dbReference type="InterPro" id="IPR025110">
    <property type="entry name" value="AMP-bd_C"/>
</dbReference>
<dbReference type="OrthoDB" id="1898221at2759"/>
<dbReference type="PROSITE" id="PS00455">
    <property type="entry name" value="AMP_BINDING"/>
    <property type="match status" value="1"/>
</dbReference>
<dbReference type="CDD" id="cd05911">
    <property type="entry name" value="Firefly_Luc_like"/>
    <property type="match status" value="1"/>
</dbReference>
<gene>
    <name evidence="7" type="ORF">EXIGLDRAFT_624540</name>
</gene>
<feature type="domain" description="AMP-binding enzyme C-terminal" evidence="6">
    <location>
        <begin position="483"/>
        <end position="568"/>
    </location>
</feature>
<dbReference type="InParanoid" id="A0A165DCX4"/>
<dbReference type="AlphaFoldDB" id="A0A165DCX4"/>
<dbReference type="PANTHER" id="PTHR24096">
    <property type="entry name" value="LONG-CHAIN-FATTY-ACID--COA LIGASE"/>
    <property type="match status" value="1"/>
</dbReference>
<accession>A0A165DCX4</accession>
<keyword evidence="8" id="KW-1185">Reference proteome</keyword>
<dbReference type="GO" id="GO:0016405">
    <property type="term" value="F:CoA-ligase activity"/>
    <property type="evidence" value="ECO:0007669"/>
    <property type="project" value="TreeGrafter"/>
</dbReference>
<evidence type="ECO:0000313" key="7">
    <source>
        <dbReference type="EMBL" id="KZV84252.1"/>
    </source>
</evidence>
<dbReference type="Gene3D" id="3.30.300.30">
    <property type="match status" value="1"/>
</dbReference>
<evidence type="ECO:0000256" key="3">
    <source>
        <dbReference type="SAM" id="MobiDB-lite"/>
    </source>
</evidence>
<dbReference type="FunFam" id="3.30.300.30:FF:000007">
    <property type="entry name" value="4-coumarate--CoA ligase 2"/>
    <property type="match status" value="1"/>
</dbReference>
<evidence type="ECO:0000259" key="6">
    <source>
        <dbReference type="Pfam" id="PF13193"/>
    </source>
</evidence>
<dbReference type="EMBL" id="KV426233">
    <property type="protein sequence ID" value="KZV84252.1"/>
    <property type="molecule type" value="Genomic_DNA"/>
</dbReference>
<evidence type="ECO:0000259" key="5">
    <source>
        <dbReference type="Pfam" id="PF00501"/>
    </source>
</evidence>
<feature type="region of interest" description="Disordered" evidence="3">
    <location>
        <begin position="577"/>
        <end position="598"/>
    </location>
</feature>
<keyword evidence="4" id="KW-1133">Transmembrane helix</keyword>
<reference evidence="7 8" key="1">
    <citation type="journal article" date="2016" name="Mol. Biol. Evol.">
        <title>Comparative Genomics of Early-Diverging Mushroom-Forming Fungi Provides Insights into the Origins of Lignocellulose Decay Capabilities.</title>
        <authorList>
            <person name="Nagy L.G."/>
            <person name="Riley R."/>
            <person name="Tritt A."/>
            <person name="Adam C."/>
            <person name="Daum C."/>
            <person name="Floudas D."/>
            <person name="Sun H."/>
            <person name="Yadav J.S."/>
            <person name="Pangilinan J."/>
            <person name="Larsson K.H."/>
            <person name="Matsuura K."/>
            <person name="Barry K."/>
            <person name="Labutti K."/>
            <person name="Kuo R."/>
            <person name="Ohm R.A."/>
            <person name="Bhattacharya S.S."/>
            <person name="Shirouzu T."/>
            <person name="Yoshinaga Y."/>
            <person name="Martin F.M."/>
            <person name="Grigoriev I.V."/>
            <person name="Hibbett D.S."/>
        </authorList>
    </citation>
    <scope>NUCLEOTIDE SEQUENCE [LARGE SCALE GENOMIC DNA]</scope>
    <source>
        <strain evidence="7 8">HHB12029</strain>
    </source>
</reference>
<evidence type="ECO:0000256" key="4">
    <source>
        <dbReference type="SAM" id="Phobius"/>
    </source>
</evidence>